<keyword evidence="3" id="KW-1185">Reference proteome</keyword>
<reference evidence="2 3" key="1">
    <citation type="submission" date="2024-06" db="EMBL/GenBank/DDBJ databases">
        <authorList>
            <person name="Li F."/>
        </authorList>
    </citation>
    <scope>NUCLEOTIDE SEQUENCE [LARGE SCALE GENOMIC DNA]</scope>
    <source>
        <strain evidence="2 3">GXAS 311</strain>
    </source>
</reference>
<gene>
    <name evidence="2" type="ORF">ABVT43_19530</name>
</gene>
<evidence type="ECO:0008006" key="4">
    <source>
        <dbReference type="Google" id="ProtNLM"/>
    </source>
</evidence>
<sequence>MLDWTYKYNNLSPTGQRLLRTQRFKRKISRLCTEPNIGRIIWGVVMLLTLALVILGIGGLLELPFANKLESKFDISPWSFLLTIGLFSLIVCVLYRKKNHWISWPAFITTLWIIYSTWGYSLLGEVKTPHKIYQSMQQHISANIELALVNFSEQFILFSPYPITHFGYATDNQQQFQAVYAWQHQSTNRLILTDFATLSTTLKGICFDPQKVIHLGFAHRKDWVLLTSASRLADCPKTHEQLIKYQYFPINLE</sequence>
<organism evidence="2 3">
    <name type="scientific">Aliikangiella maris</name>
    <dbReference type="NCBI Taxonomy" id="3162458"/>
    <lineage>
        <taxon>Bacteria</taxon>
        <taxon>Pseudomonadati</taxon>
        <taxon>Pseudomonadota</taxon>
        <taxon>Gammaproteobacteria</taxon>
        <taxon>Oceanospirillales</taxon>
        <taxon>Pleioneaceae</taxon>
        <taxon>Aliikangiella</taxon>
    </lineage>
</organism>
<accession>A0ABV2BZH6</accession>
<keyword evidence="1" id="KW-0472">Membrane</keyword>
<dbReference type="EMBL" id="JBEVCJ010000048">
    <property type="protein sequence ID" value="MET1257339.1"/>
    <property type="molecule type" value="Genomic_DNA"/>
</dbReference>
<keyword evidence="1" id="KW-0812">Transmembrane</keyword>
<protein>
    <recommendedName>
        <fullName evidence="4">DUF4105 domain-containing protein</fullName>
    </recommendedName>
</protein>
<name>A0ABV2BZH6_9GAMM</name>
<keyword evidence="1" id="KW-1133">Transmembrane helix</keyword>
<comment type="caution">
    <text evidence="2">The sequence shown here is derived from an EMBL/GenBank/DDBJ whole genome shotgun (WGS) entry which is preliminary data.</text>
</comment>
<dbReference type="Proteomes" id="UP001548189">
    <property type="component" value="Unassembled WGS sequence"/>
</dbReference>
<feature type="transmembrane region" description="Helical" evidence="1">
    <location>
        <begin position="75"/>
        <end position="96"/>
    </location>
</feature>
<feature type="transmembrane region" description="Helical" evidence="1">
    <location>
        <begin position="102"/>
        <end position="123"/>
    </location>
</feature>
<dbReference type="RefSeq" id="WP_353897923.1">
    <property type="nucleotide sequence ID" value="NZ_JBEVCJ010000048.1"/>
</dbReference>
<evidence type="ECO:0000256" key="1">
    <source>
        <dbReference type="SAM" id="Phobius"/>
    </source>
</evidence>
<evidence type="ECO:0000313" key="2">
    <source>
        <dbReference type="EMBL" id="MET1257339.1"/>
    </source>
</evidence>
<evidence type="ECO:0000313" key="3">
    <source>
        <dbReference type="Proteomes" id="UP001548189"/>
    </source>
</evidence>
<feature type="transmembrane region" description="Helical" evidence="1">
    <location>
        <begin position="40"/>
        <end position="63"/>
    </location>
</feature>
<proteinExistence type="predicted"/>